<dbReference type="AlphaFoldDB" id="A0A0B8NU32"/>
<dbReference type="EMBL" id="BBRZ01000072">
    <property type="protein sequence ID" value="GAM58030.1"/>
    <property type="molecule type" value="Genomic_DNA"/>
</dbReference>
<dbReference type="Proteomes" id="UP000031671">
    <property type="component" value="Unassembled WGS sequence"/>
</dbReference>
<dbReference type="Pfam" id="PF09955">
    <property type="entry name" value="DUF2189"/>
    <property type="match status" value="1"/>
</dbReference>
<evidence type="ECO:0000313" key="1">
    <source>
        <dbReference type="EMBL" id="GAM58030.1"/>
    </source>
</evidence>
<dbReference type="InterPro" id="IPR018692">
    <property type="entry name" value="DUF2189"/>
</dbReference>
<accession>A0A0B8NU32</accession>
<comment type="caution">
    <text evidence="1">The sequence shown here is derived from an EMBL/GenBank/DDBJ whole genome shotgun (WGS) entry which is preliminary data.</text>
</comment>
<keyword evidence="2" id="KW-1185">Reference proteome</keyword>
<gene>
    <name evidence="1" type="ORF">JCM19231_330</name>
</gene>
<reference evidence="1 2" key="1">
    <citation type="submission" date="2015-01" db="EMBL/GenBank/DDBJ databases">
        <title>Vibrio sp. C1 JCM 19231 whole genome shotgun sequence.</title>
        <authorList>
            <person name="Sawabe T."/>
            <person name="Meirelles P."/>
            <person name="Feng G."/>
            <person name="Sayaka M."/>
            <person name="Hattori M."/>
            <person name="Ohkuma M."/>
        </authorList>
    </citation>
    <scope>NUCLEOTIDE SEQUENCE [LARGE SCALE GENOMIC DNA]</scope>
    <source>
        <strain evidence="2">JCM 19231</strain>
    </source>
</reference>
<protein>
    <submittedName>
        <fullName evidence="1">Cytochrome C oxidase</fullName>
    </submittedName>
</protein>
<proteinExistence type="predicted"/>
<evidence type="ECO:0000313" key="2">
    <source>
        <dbReference type="Proteomes" id="UP000031671"/>
    </source>
</evidence>
<reference evidence="1 2" key="2">
    <citation type="submission" date="2015-01" db="EMBL/GenBank/DDBJ databases">
        <authorList>
            <consortium name="NBRP consortium"/>
            <person name="Sawabe T."/>
            <person name="Meirelles P."/>
            <person name="Feng G."/>
            <person name="Sayaka M."/>
            <person name="Hattori M."/>
            <person name="Ohkuma M."/>
        </authorList>
    </citation>
    <scope>NUCLEOTIDE SEQUENCE [LARGE SCALE GENOMIC DNA]</scope>
    <source>
        <strain evidence="2">JCM 19231</strain>
    </source>
</reference>
<organism evidence="1 2">
    <name type="scientific">Vibrio ishigakensis</name>
    <dbReference type="NCBI Taxonomy" id="1481914"/>
    <lineage>
        <taxon>Bacteria</taxon>
        <taxon>Pseudomonadati</taxon>
        <taxon>Pseudomonadota</taxon>
        <taxon>Gammaproteobacteria</taxon>
        <taxon>Vibrionales</taxon>
        <taxon>Vibrionaceae</taxon>
        <taxon>Vibrio</taxon>
    </lineage>
</organism>
<name>A0A0B8NU32_9VIBR</name>
<sequence length="299" mass="33207">MKKFLATVCRHPRIREERYFEAGDEFTGQKQEDVMPRTFNENDFQDSERISDGEYAKTIPCNQISISDPFQWLAMGLNDMVRSPIISFFYGFCFAAAAAGIVGLINLQGVHSHLVVLPALIVYMLIGPFLALGLYDVSWSREKGKQPNLVHSMKAIGRNSTSQWAFAVLLVVTMIFWMRIAALLHALYPSVAGASIIEFAPFLITGSIAGFILASLVFSISVFSIPLMLERRVDMMTAVFTSFNAVRKNPAPMAVWAVIICGGVLIGFATYGIGMIVTMPILGYGTWHAYHATIQKKHH</sequence>